<feature type="domain" description="BHLH" evidence="6">
    <location>
        <begin position="267"/>
        <end position="317"/>
    </location>
</feature>
<accession>A0A9Q1QJ02</accession>
<dbReference type="Pfam" id="PF00010">
    <property type="entry name" value="HLH"/>
    <property type="match status" value="1"/>
</dbReference>
<comment type="subcellular location">
    <subcellularLocation>
        <location evidence="1">Nucleus</location>
    </subcellularLocation>
</comment>
<reference evidence="7" key="1">
    <citation type="submission" date="2022-04" db="EMBL/GenBank/DDBJ databases">
        <title>Carnegiea gigantea Genome sequencing and assembly v2.</title>
        <authorList>
            <person name="Copetti D."/>
            <person name="Sanderson M.J."/>
            <person name="Burquez A."/>
            <person name="Wojciechowski M.F."/>
        </authorList>
    </citation>
    <scope>NUCLEOTIDE SEQUENCE</scope>
    <source>
        <strain evidence="7">SGP5-SGP5p</strain>
        <tissue evidence="7">Aerial part</tissue>
    </source>
</reference>
<protein>
    <recommendedName>
        <fullName evidence="6">BHLH domain-containing protein</fullName>
    </recommendedName>
</protein>
<feature type="compositionally biased region" description="Basic and acidic residues" evidence="5">
    <location>
        <begin position="223"/>
        <end position="238"/>
    </location>
</feature>
<evidence type="ECO:0000313" key="8">
    <source>
        <dbReference type="Proteomes" id="UP001153076"/>
    </source>
</evidence>
<name>A0A9Q1QJ02_9CARY</name>
<dbReference type="PANTHER" id="PTHR12565:SF184">
    <property type="entry name" value="BHLH TRANSCRIPTION FACTOR"/>
    <property type="match status" value="1"/>
</dbReference>
<dbReference type="InterPro" id="IPR011598">
    <property type="entry name" value="bHLH_dom"/>
</dbReference>
<evidence type="ECO:0000256" key="2">
    <source>
        <dbReference type="ARBA" id="ARBA00023015"/>
    </source>
</evidence>
<dbReference type="GO" id="GO:0003700">
    <property type="term" value="F:DNA-binding transcription factor activity"/>
    <property type="evidence" value="ECO:0007669"/>
    <property type="project" value="TreeGrafter"/>
</dbReference>
<dbReference type="PROSITE" id="PS50888">
    <property type="entry name" value="BHLH"/>
    <property type="match status" value="1"/>
</dbReference>
<dbReference type="PANTHER" id="PTHR12565">
    <property type="entry name" value="STEROL REGULATORY ELEMENT-BINDING PROTEIN"/>
    <property type="match status" value="1"/>
</dbReference>
<evidence type="ECO:0000313" key="7">
    <source>
        <dbReference type="EMBL" id="KAJ8441990.1"/>
    </source>
</evidence>
<gene>
    <name evidence="7" type="ORF">Cgig2_020135</name>
</gene>
<dbReference type="GO" id="GO:0005634">
    <property type="term" value="C:nucleus"/>
    <property type="evidence" value="ECO:0007669"/>
    <property type="project" value="UniProtKB-SubCell"/>
</dbReference>
<dbReference type="OrthoDB" id="1915602at2759"/>
<evidence type="ECO:0000256" key="4">
    <source>
        <dbReference type="ARBA" id="ARBA00023242"/>
    </source>
</evidence>
<dbReference type="SUPFAM" id="SSF47459">
    <property type="entry name" value="HLH, helix-loop-helix DNA-binding domain"/>
    <property type="match status" value="1"/>
</dbReference>
<proteinExistence type="predicted"/>
<keyword evidence="8" id="KW-1185">Reference proteome</keyword>
<feature type="compositionally biased region" description="Polar residues" evidence="5">
    <location>
        <begin position="241"/>
        <end position="254"/>
    </location>
</feature>
<dbReference type="InterPro" id="IPR024097">
    <property type="entry name" value="bHLH_ZIP_TF"/>
</dbReference>
<keyword evidence="4" id="KW-0539">Nucleus</keyword>
<dbReference type="AlphaFoldDB" id="A0A9Q1QJ02"/>
<keyword evidence="2" id="KW-0805">Transcription regulation</keyword>
<evidence type="ECO:0000259" key="6">
    <source>
        <dbReference type="PROSITE" id="PS50888"/>
    </source>
</evidence>
<dbReference type="SMART" id="SM00353">
    <property type="entry name" value="HLH"/>
    <property type="match status" value="1"/>
</dbReference>
<keyword evidence="3" id="KW-0804">Transcription</keyword>
<evidence type="ECO:0000256" key="1">
    <source>
        <dbReference type="ARBA" id="ARBA00004123"/>
    </source>
</evidence>
<dbReference type="Gene3D" id="4.10.280.10">
    <property type="entry name" value="Helix-loop-helix DNA-binding domain"/>
    <property type="match status" value="1"/>
</dbReference>
<comment type="caution">
    <text evidence="7">The sequence shown here is derived from an EMBL/GenBank/DDBJ whole genome shotgun (WGS) entry which is preliminary data.</text>
</comment>
<organism evidence="7 8">
    <name type="scientific">Carnegiea gigantea</name>
    <dbReference type="NCBI Taxonomy" id="171969"/>
    <lineage>
        <taxon>Eukaryota</taxon>
        <taxon>Viridiplantae</taxon>
        <taxon>Streptophyta</taxon>
        <taxon>Embryophyta</taxon>
        <taxon>Tracheophyta</taxon>
        <taxon>Spermatophyta</taxon>
        <taxon>Magnoliopsida</taxon>
        <taxon>eudicotyledons</taxon>
        <taxon>Gunneridae</taxon>
        <taxon>Pentapetalae</taxon>
        <taxon>Caryophyllales</taxon>
        <taxon>Cactineae</taxon>
        <taxon>Cactaceae</taxon>
        <taxon>Cactoideae</taxon>
        <taxon>Echinocereeae</taxon>
        <taxon>Carnegiea</taxon>
    </lineage>
</organism>
<dbReference type="GO" id="GO:0046983">
    <property type="term" value="F:protein dimerization activity"/>
    <property type="evidence" value="ECO:0007669"/>
    <property type="project" value="InterPro"/>
</dbReference>
<evidence type="ECO:0000256" key="3">
    <source>
        <dbReference type="ARBA" id="ARBA00023163"/>
    </source>
</evidence>
<sequence length="460" mass="50889">MNKASAEMRHCLNIPGIAAKIEGMDISVLEKQRIALKWQQHLLQVQPQYQQDNSSFNEASIQSLTPAQTQTFQGLSVGCGPSLLPPSPNLEELLNEPIKTDPRVHSRWIDFNEPSIQSARQLNSLGYGLNHAISRTASCPPLVAAAATAAQGTGRQPLTLDQKLSGATGRENFKKRKAEKSLPPKGNTEEGNRSKKSKGCAEEDESKITEQISNRKGHSSQSNRRESGSNNNEKKYKEALGSTSKDNSKASEPNQPDYIHVRARRGQATDSHSLAERVRRERISERMKHLQDLVPGCNKITGKAGMLDEIINYVESLQRQVEAFATCSTSMPTMGISPDCLQYNPIKQDLVYASELTVSQLDMGLRRAISAPIAMPETFFDPSSFNVTSLLLVQEIQIYTSSVLFSHFDAFYEQQISGSLPWDANLQNIYAMECQQGRSIPSQLQTFTGTIEANSLKMGM</sequence>
<dbReference type="Proteomes" id="UP001153076">
    <property type="component" value="Unassembled WGS sequence"/>
</dbReference>
<feature type="region of interest" description="Disordered" evidence="5">
    <location>
        <begin position="156"/>
        <end position="255"/>
    </location>
</feature>
<dbReference type="EMBL" id="JAKOGI010000149">
    <property type="protein sequence ID" value="KAJ8441990.1"/>
    <property type="molecule type" value="Genomic_DNA"/>
</dbReference>
<dbReference type="InterPro" id="IPR036638">
    <property type="entry name" value="HLH_DNA-bd_sf"/>
</dbReference>
<feature type="compositionally biased region" description="Basic and acidic residues" evidence="5">
    <location>
        <begin position="179"/>
        <end position="193"/>
    </location>
</feature>
<evidence type="ECO:0000256" key="5">
    <source>
        <dbReference type="SAM" id="MobiDB-lite"/>
    </source>
</evidence>